<feature type="domain" description="CHK kinase-like" evidence="1">
    <location>
        <begin position="152"/>
        <end position="351"/>
    </location>
</feature>
<dbReference type="PANTHER" id="PTHR11012:SF30">
    <property type="entry name" value="PROTEIN KINASE-LIKE DOMAIN-CONTAINING"/>
    <property type="match status" value="1"/>
</dbReference>
<evidence type="ECO:0000313" key="3">
    <source>
        <dbReference type="Proteomes" id="UP001233999"/>
    </source>
</evidence>
<protein>
    <recommendedName>
        <fullName evidence="1">CHK kinase-like domain-containing protein</fullName>
    </recommendedName>
</protein>
<reference evidence="2" key="1">
    <citation type="journal article" date="2023" name="IScience">
        <title>Live-bearing cockroach genome reveals convergent evolutionary mechanisms linked to viviparity in insects and beyond.</title>
        <authorList>
            <person name="Fouks B."/>
            <person name="Harrison M.C."/>
            <person name="Mikhailova A.A."/>
            <person name="Marchal E."/>
            <person name="English S."/>
            <person name="Carruthers M."/>
            <person name="Jennings E.C."/>
            <person name="Chiamaka E.L."/>
            <person name="Frigard R.A."/>
            <person name="Pippel M."/>
            <person name="Attardo G.M."/>
            <person name="Benoit J.B."/>
            <person name="Bornberg-Bauer E."/>
            <person name="Tobe S.S."/>
        </authorList>
    </citation>
    <scope>NUCLEOTIDE SEQUENCE</scope>
    <source>
        <strain evidence="2">Stay&amp;Tobe</strain>
    </source>
</reference>
<keyword evidence="3" id="KW-1185">Reference proteome</keyword>
<dbReference type="EMBL" id="JASPKZ010008863">
    <property type="protein sequence ID" value="KAJ9578743.1"/>
    <property type="molecule type" value="Genomic_DNA"/>
</dbReference>
<dbReference type="Pfam" id="PF02958">
    <property type="entry name" value="EcKL"/>
    <property type="match status" value="1"/>
</dbReference>
<dbReference type="AlphaFoldDB" id="A0AAD8E656"/>
<gene>
    <name evidence="2" type="ORF">L9F63_005032</name>
</gene>
<reference evidence="2" key="2">
    <citation type="submission" date="2023-05" db="EMBL/GenBank/DDBJ databases">
        <authorList>
            <person name="Fouks B."/>
        </authorList>
    </citation>
    <scope>NUCLEOTIDE SEQUENCE</scope>
    <source>
        <strain evidence="2">Stay&amp;Tobe</strain>
        <tissue evidence="2">Testes</tissue>
    </source>
</reference>
<accession>A0AAD8E656</accession>
<dbReference type="InterPro" id="IPR015897">
    <property type="entry name" value="CHK_kinase-like"/>
</dbReference>
<dbReference type="SMART" id="SM00587">
    <property type="entry name" value="CHK"/>
    <property type="match status" value="1"/>
</dbReference>
<dbReference type="Proteomes" id="UP001233999">
    <property type="component" value="Unassembled WGS sequence"/>
</dbReference>
<dbReference type="Gene3D" id="3.90.1200.10">
    <property type="match status" value="1"/>
</dbReference>
<name>A0AAD8E656_DIPPU</name>
<dbReference type="SUPFAM" id="SSF56112">
    <property type="entry name" value="Protein kinase-like (PK-like)"/>
    <property type="match status" value="1"/>
</dbReference>
<sequence>MIENELSACFLYVRHHVSAILHSVTSTSDMTHHLSLEFLQDLVAEVDPHVTLTSFQVETGSGRGDNYTSMLYRVRVEGVNEMGECWKKSIIYKCLPDNAERRQAFKSDVLFKNEVAFYTQALPALREFQSSCHVRTPFRATPRCYLARETEIVLEDLCARDFKMGDRKVGLDAAHCEAALRELGHLHGLSLAMKLRRPQEFATRVAASVQEALFVPENEDWYRGYYRAATRNALTMVREALGEGTRYLEKFREFLDNSTFFRRMVSLVEPREPLAVLCHGDFWTNNILFRYSESGEILEVCLVDFQLARYGSPALDIVNLLYCCTSREMRHKNMTHLLSEYHASLSSSLKELTRDADDLESEILDPDRLWEMIQEEMRHCGRYGLGLALDMIPISVCDSEQAPDLYMDSDSSKPQESNIVLPVCTSSELCQRRMSDLVQELIDSGDL</sequence>
<dbReference type="InterPro" id="IPR011009">
    <property type="entry name" value="Kinase-like_dom_sf"/>
</dbReference>
<dbReference type="PANTHER" id="PTHR11012">
    <property type="entry name" value="PROTEIN KINASE-LIKE DOMAIN-CONTAINING"/>
    <property type="match status" value="1"/>
</dbReference>
<dbReference type="InterPro" id="IPR004119">
    <property type="entry name" value="EcKL"/>
</dbReference>
<proteinExistence type="predicted"/>
<evidence type="ECO:0000259" key="1">
    <source>
        <dbReference type="SMART" id="SM00587"/>
    </source>
</evidence>
<comment type="caution">
    <text evidence="2">The sequence shown here is derived from an EMBL/GenBank/DDBJ whole genome shotgun (WGS) entry which is preliminary data.</text>
</comment>
<evidence type="ECO:0000313" key="2">
    <source>
        <dbReference type="EMBL" id="KAJ9578743.1"/>
    </source>
</evidence>
<organism evidence="2 3">
    <name type="scientific">Diploptera punctata</name>
    <name type="common">Pacific beetle cockroach</name>
    <dbReference type="NCBI Taxonomy" id="6984"/>
    <lineage>
        <taxon>Eukaryota</taxon>
        <taxon>Metazoa</taxon>
        <taxon>Ecdysozoa</taxon>
        <taxon>Arthropoda</taxon>
        <taxon>Hexapoda</taxon>
        <taxon>Insecta</taxon>
        <taxon>Pterygota</taxon>
        <taxon>Neoptera</taxon>
        <taxon>Polyneoptera</taxon>
        <taxon>Dictyoptera</taxon>
        <taxon>Blattodea</taxon>
        <taxon>Blaberoidea</taxon>
        <taxon>Blaberidae</taxon>
        <taxon>Diplopterinae</taxon>
        <taxon>Diploptera</taxon>
    </lineage>
</organism>